<dbReference type="Pfam" id="PF13360">
    <property type="entry name" value="PQQ_2"/>
    <property type="match status" value="2"/>
</dbReference>
<feature type="region of interest" description="Disordered" evidence="1">
    <location>
        <begin position="424"/>
        <end position="512"/>
    </location>
</feature>
<sequence length="553" mass="59299" precursor="true">MHNSSNYFSLFFARATLIACGFCFCFSSGLQAGDKNIVTDCWPAFLGSGATTLNPDSLPLEWSPTSNICWETELVGTGQSSPVIWGSKVFVTSIDGTMKENCHVTAISLADGKKLWDDRRDSAQPVRSNYFQSRSAPTPAVDANGVYAFFETGILVGLTHEGKEKWVRNLVDEFGEFEVRIGLAASVAQSNDSIFVLVDHEGPSYLLAVDKESGKTKWFTKRFSRQSYASPTVLKIEGQSQIVVSSAGSVDGYDPQTGKQLWTMEGVGGNRSTTPHTFANNRMLISAAPGMHDKHLAEARKSNFAMHIEKTTGGFQTKILWKTEKAMPSFGSPIVHQGLAYWVNNVGVLYCFDAESGERVYTRRSGQLCWATPLGLGNHIYLFGKDGLTTVIAAGREFKVIARNELFAGATEAGESDIRRRELRGHQHGGRSGAGASKSGVAVDPPAIGSESQAGRNGRGGSPGQVSRQAEPAEVSVAGATPSPGRGGRPNRPSGDGESQEDGGAARTRGGRTFADPVQYGYAAVNGSLVIRTGGKVYCLRKNTSLAAEEVVK</sequence>
<dbReference type="OrthoDB" id="244732at2"/>
<protein>
    <submittedName>
        <fullName evidence="4">Outer membrane biogenesis protein BamB</fullName>
    </submittedName>
</protein>
<dbReference type="Gene3D" id="2.130.10.10">
    <property type="entry name" value="YVTN repeat-like/Quinoprotein amine dehydrogenase"/>
    <property type="match status" value="2"/>
</dbReference>
<dbReference type="InterPro" id="IPR011047">
    <property type="entry name" value="Quinoprotein_ADH-like_sf"/>
</dbReference>
<feature type="compositionally biased region" description="Low complexity" evidence="1">
    <location>
        <begin position="503"/>
        <end position="512"/>
    </location>
</feature>
<accession>A0A517VA77</accession>
<dbReference type="SMART" id="SM00564">
    <property type="entry name" value="PQQ"/>
    <property type="match status" value="4"/>
</dbReference>
<dbReference type="SUPFAM" id="SSF50998">
    <property type="entry name" value="Quinoprotein alcohol dehydrogenase-like"/>
    <property type="match status" value="1"/>
</dbReference>
<reference evidence="4 5" key="1">
    <citation type="submission" date="2019-02" db="EMBL/GenBank/DDBJ databases">
        <title>Deep-cultivation of Planctomycetes and their phenomic and genomic characterization uncovers novel biology.</title>
        <authorList>
            <person name="Wiegand S."/>
            <person name="Jogler M."/>
            <person name="Boedeker C."/>
            <person name="Pinto D."/>
            <person name="Vollmers J."/>
            <person name="Rivas-Marin E."/>
            <person name="Kohn T."/>
            <person name="Peeters S.H."/>
            <person name="Heuer A."/>
            <person name="Rast P."/>
            <person name="Oberbeckmann S."/>
            <person name="Bunk B."/>
            <person name="Jeske O."/>
            <person name="Meyerdierks A."/>
            <person name="Storesund J.E."/>
            <person name="Kallscheuer N."/>
            <person name="Luecker S."/>
            <person name="Lage O.M."/>
            <person name="Pohl T."/>
            <person name="Merkel B.J."/>
            <person name="Hornburger P."/>
            <person name="Mueller R.-W."/>
            <person name="Bruemmer F."/>
            <person name="Labrenz M."/>
            <person name="Spormann A.M."/>
            <person name="Op den Camp H."/>
            <person name="Overmann J."/>
            <person name="Amann R."/>
            <person name="Jetten M.S.M."/>
            <person name="Mascher T."/>
            <person name="Medema M.H."/>
            <person name="Devos D.P."/>
            <person name="Kaster A.-K."/>
            <person name="Ovreas L."/>
            <person name="Rohde M."/>
            <person name="Galperin M.Y."/>
            <person name="Jogler C."/>
        </authorList>
    </citation>
    <scope>NUCLEOTIDE SEQUENCE [LARGE SCALE GENOMIC DNA]</scope>
    <source>
        <strain evidence="4 5">Pan161</strain>
    </source>
</reference>
<dbReference type="InterPro" id="IPR018391">
    <property type="entry name" value="PQQ_b-propeller_rpt"/>
</dbReference>
<evidence type="ECO:0000313" key="5">
    <source>
        <dbReference type="Proteomes" id="UP000316855"/>
    </source>
</evidence>
<gene>
    <name evidence="4" type="ORF">Pan161_15460</name>
</gene>
<keyword evidence="5" id="KW-1185">Reference proteome</keyword>
<dbReference type="InterPro" id="IPR002372">
    <property type="entry name" value="PQQ_rpt_dom"/>
</dbReference>
<feature type="chain" id="PRO_5022007782" evidence="2">
    <location>
        <begin position="33"/>
        <end position="553"/>
    </location>
</feature>
<evidence type="ECO:0000259" key="3">
    <source>
        <dbReference type="Pfam" id="PF13360"/>
    </source>
</evidence>
<dbReference type="PANTHER" id="PTHR34512:SF30">
    <property type="entry name" value="OUTER MEMBRANE PROTEIN ASSEMBLY FACTOR BAMB"/>
    <property type="match status" value="1"/>
</dbReference>
<evidence type="ECO:0000256" key="2">
    <source>
        <dbReference type="SAM" id="SignalP"/>
    </source>
</evidence>
<feature type="domain" description="Pyrrolo-quinoline quinone repeat" evidence="3">
    <location>
        <begin position="196"/>
        <end position="361"/>
    </location>
</feature>
<dbReference type="KEGG" id="gax:Pan161_15460"/>
<dbReference type="Proteomes" id="UP000316855">
    <property type="component" value="Chromosome"/>
</dbReference>
<dbReference type="PANTHER" id="PTHR34512">
    <property type="entry name" value="CELL SURFACE PROTEIN"/>
    <property type="match status" value="1"/>
</dbReference>
<name>A0A517VA77_9PLAN</name>
<evidence type="ECO:0000313" key="4">
    <source>
        <dbReference type="EMBL" id="QDT89913.1"/>
    </source>
</evidence>
<evidence type="ECO:0000256" key="1">
    <source>
        <dbReference type="SAM" id="MobiDB-lite"/>
    </source>
</evidence>
<dbReference type="InterPro" id="IPR015943">
    <property type="entry name" value="WD40/YVTN_repeat-like_dom_sf"/>
</dbReference>
<dbReference type="EMBL" id="CP036343">
    <property type="protein sequence ID" value="QDT89913.1"/>
    <property type="molecule type" value="Genomic_DNA"/>
</dbReference>
<dbReference type="RefSeq" id="WP_145225493.1">
    <property type="nucleotide sequence ID" value="NZ_CP036343.1"/>
</dbReference>
<proteinExistence type="predicted"/>
<keyword evidence="2" id="KW-0732">Signal</keyword>
<feature type="domain" description="Pyrrolo-quinoline quinone repeat" evidence="3">
    <location>
        <begin position="66"/>
        <end position="179"/>
    </location>
</feature>
<feature type="signal peptide" evidence="2">
    <location>
        <begin position="1"/>
        <end position="32"/>
    </location>
</feature>
<organism evidence="4 5">
    <name type="scientific">Gimesia algae</name>
    <dbReference type="NCBI Taxonomy" id="2527971"/>
    <lineage>
        <taxon>Bacteria</taxon>
        <taxon>Pseudomonadati</taxon>
        <taxon>Planctomycetota</taxon>
        <taxon>Planctomycetia</taxon>
        <taxon>Planctomycetales</taxon>
        <taxon>Planctomycetaceae</taxon>
        <taxon>Gimesia</taxon>
    </lineage>
</organism>
<dbReference type="AlphaFoldDB" id="A0A517VA77"/>